<gene>
    <name evidence="3" type="ordered locus">Nwi_0255</name>
</gene>
<dbReference type="InterPro" id="IPR013610">
    <property type="entry name" value="ArdC_N"/>
</dbReference>
<reference evidence="3 4" key="1">
    <citation type="journal article" date="2006" name="Appl. Environ. Microbiol.">
        <title>Genome sequence of the chemolithoautotrophic nitrite-oxidizing bacterium Nitrobacter winogradskyi Nb-255.</title>
        <authorList>
            <person name="Starkenburg S.R."/>
            <person name="Chain P.S."/>
            <person name="Sayavedra-Soto L.A."/>
            <person name="Hauser L."/>
            <person name="Land M.L."/>
            <person name="Larimer F.W."/>
            <person name="Malfatti S.A."/>
            <person name="Klotz M.G."/>
            <person name="Bottomley P.J."/>
            <person name="Arp D.J."/>
            <person name="Hickey W.J."/>
        </authorList>
    </citation>
    <scope>NUCLEOTIDE SEQUENCE [LARGE SCALE GENOMIC DNA]</scope>
    <source>
        <strain evidence="4">ATCC 25391 / DSM 10237 / CIP 104748 / NCIMB 11846 / Nb-255</strain>
    </source>
</reference>
<evidence type="ECO:0000313" key="3">
    <source>
        <dbReference type="EMBL" id="ABA03522.1"/>
    </source>
</evidence>
<dbReference type="eggNOG" id="COG4227">
    <property type="taxonomic scope" value="Bacteria"/>
</dbReference>
<dbReference type="PIRSF" id="PIRSF037112">
    <property type="entry name" value="Antirestriction_ArdC"/>
    <property type="match status" value="1"/>
</dbReference>
<dbReference type="AlphaFoldDB" id="Q3SW19"/>
<feature type="domain" description="Polyvalent protein metallopeptidase" evidence="2">
    <location>
        <begin position="151"/>
        <end position="277"/>
    </location>
</feature>
<dbReference type="HOGENOM" id="CLU_041111_0_0_5"/>
<organism evidence="3 4">
    <name type="scientific">Nitrobacter winogradskyi (strain ATCC 25391 / DSM 10237 / CIP 104748 / NCIMB 11846 / Nb-255)</name>
    <dbReference type="NCBI Taxonomy" id="323098"/>
    <lineage>
        <taxon>Bacteria</taxon>
        <taxon>Pseudomonadati</taxon>
        <taxon>Pseudomonadota</taxon>
        <taxon>Alphaproteobacteria</taxon>
        <taxon>Hyphomicrobiales</taxon>
        <taxon>Nitrobacteraceae</taxon>
        <taxon>Nitrobacter</taxon>
    </lineage>
</organism>
<sequence>MKSDVYTRITDQIVAELEKGVRPWHKPWNAGHVAGPISRPLRSCGKPYSGINIVMLWATAMERGYSAPIWMTFRQALELGAHVRKGEKGALVVFASKITRTEQDDSGQAHEREIPFLKGYTVFNVEQIDDLPAHYTASTAPRLNAEQRIARAEGFFAATRADIRHGGNSAHYVPSLDYIQMPPFESFRDAAAYYATLAHECTHWTRHEKRLDRDLGRKRFGDQGYAMEELVAELGAAFLCADLDLVPQIRDDHAPYIAGWLKVLKDDKRAIFTAASHAQRAADFLTGLQPVVAQTAEAA</sequence>
<proteinExistence type="predicted"/>
<name>Q3SW19_NITWN</name>
<dbReference type="OrthoDB" id="9792687at2"/>
<dbReference type="KEGG" id="nwi:Nwi_0255"/>
<evidence type="ECO:0000259" key="1">
    <source>
        <dbReference type="Pfam" id="PF08401"/>
    </source>
</evidence>
<dbReference type="Pfam" id="PF08401">
    <property type="entry name" value="ArdcN"/>
    <property type="match status" value="1"/>
</dbReference>
<dbReference type="STRING" id="323098.Nwi_0255"/>
<dbReference type="GO" id="GO:0003697">
    <property type="term" value="F:single-stranded DNA binding"/>
    <property type="evidence" value="ECO:0007669"/>
    <property type="project" value="InterPro"/>
</dbReference>
<keyword evidence="4" id="KW-1185">Reference proteome</keyword>
<dbReference type="Proteomes" id="UP000002531">
    <property type="component" value="Chromosome"/>
</dbReference>
<accession>Q3SW19</accession>
<dbReference type="InterPro" id="IPR041459">
    <property type="entry name" value="MPTase-PolyVal"/>
</dbReference>
<protein>
    <submittedName>
        <fullName evidence="3">Antirestriction protein</fullName>
    </submittedName>
</protein>
<feature type="domain" description="N-terminal" evidence="1">
    <location>
        <begin position="4"/>
        <end position="123"/>
    </location>
</feature>
<evidence type="ECO:0000259" key="2">
    <source>
        <dbReference type="Pfam" id="PF18818"/>
    </source>
</evidence>
<dbReference type="RefSeq" id="WP_011313588.1">
    <property type="nucleotide sequence ID" value="NC_007406.1"/>
</dbReference>
<dbReference type="EMBL" id="CP000115">
    <property type="protein sequence ID" value="ABA03522.1"/>
    <property type="molecule type" value="Genomic_DNA"/>
</dbReference>
<dbReference type="InterPro" id="IPR017113">
    <property type="entry name" value="Antirestriction_ArdC"/>
</dbReference>
<evidence type="ECO:0000313" key="4">
    <source>
        <dbReference type="Proteomes" id="UP000002531"/>
    </source>
</evidence>
<dbReference type="Pfam" id="PF18818">
    <property type="entry name" value="MPTase-PolyVal"/>
    <property type="match status" value="1"/>
</dbReference>